<dbReference type="SUPFAM" id="SSF51419">
    <property type="entry name" value="PLP-binding barrel"/>
    <property type="match status" value="1"/>
</dbReference>
<dbReference type="InterPro" id="IPR000821">
    <property type="entry name" value="Ala_racemase"/>
</dbReference>
<dbReference type="AlphaFoldDB" id="A0A5S3V829"/>
<dbReference type="RefSeq" id="WP_138592220.1">
    <property type="nucleotide sequence ID" value="NZ_PNBX01000048.1"/>
</dbReference>
<dbReference type="EMBL" id="PNBX01000048">
    <property type="protein sequence ID" value="TMO67942.1"/>
    <property type="molecule type" value="Genomic_DNA"/>
</dbReference>
<dbReference type="Proteomes" id="UP000307217">
    <property type="component" value="Unassembled WGS sequence"/>
</dbReference>
<comment type="caution">
    <text evidence="5">The sequence shown here is derived from an EMBL/GenBank/DDBJ whole genome shotgun (WGS) entry which is preliminary data.</text>
</comment>
<evidence type="ECO:0000313" key="6">
    <source>
        <dbReference type="Proteomes" id="UP000307217"/>
    </source>
</evidence>
<dbReference type="InterPro" id="IPR029066">
    <property type="entry name" value="PLP-binding_barrel"/>
</dbReference>
<gene>
    <name evidence="5" type="ORF">CWC19_12740</name>
</gene>
<protein>
    <submittedName>
        <fullName evidence="5">Alanine racemase</fullName>
    </submittedName>
</protein>
<keyword evidence="3" id="KW-0413">Isomerase</keyword>
<dbReference type="CDD" id="cd06815">
    <property type="entry name" value="PLPDE_III_AR_like_1"/>
    <property type="match status" value="1"/>
</dbReference>
<evidence type="ECO:0000256" key="2">
    <source>
        <dbReference type="ARBA" id="ARBA00022898"/>
    </source>
</evidence>
<dbReference type="InterPro" id="IPR001608">
    <property type="entry name" value="Ala_racemase_N"/>
</dbReference>
<evidence type="ECO:0000256" key="1">
    <source>
        <dbReference type="ARBA" id="ARBA00001933"/>
    </source>
</evidence>
<dbReference type="Gene3D" id="3.20.20.10">
    <property type="entry name" value="Alanine racemase"/>
    <property type="match status" value="1"/>
</dbReference>
<dbReference type="PANTHER" id="PTHR30511">
    <property type="entry name" value="ALANINE RACEMASE"/>
    <property type="match status" value="1"/>
</dbReference>
<evidence type="ECO:0000313" key="5">
    <source>
        <dbReference type="EMBL" id="TMO67942.1"/>
    </source>
</evidence>
<dbReference type="GO" id="GO:0005829">
    <property type="term" value="C:cytosol"/>
    <property type="evidence" value="ECO:0007669"/>
    <property type="project" value="TreeGrafter"/>
</dbReference>
<dbReference type="Pfam" id="PF01168">
    <property type="entry name" value="Ala_racemase_N"/>
    <property type="match status" value="1"/>
</dbReference>
<name>A0A5S3V829_9GAMM</name>
<organism evidence="5 6">
    <name type="scientific">Pseudoalteromonas aurantia</name>
    <dbReference type="NCBI Taxonomy" id="43654"/>
    <lineage>
        <taxon>Bacteria</taxon>
        <taxon>Pseudomonadati</taxon>
        <taxon>Pseudomonadota</taxon>
        <taxon>Gammaproteobacteria</taxon>
        <taxon>Alteromonadales</taxon>
        <taxon>Pseudoalteromonadaceae</taxon>
        <taxon>Pseudoalteromonas</taxon>
    </lineage>
</organism>
<reference evidence="5 6" key="1">
    <citation type="submission" date="2018-01" db="EMBL/GenBank/DDBJ databases">
        <authorList>
            <person name="Paulsen S."/>
            <person name="Gram L.K."/>
        </authorList>
    </citation>
    <scope>NUCLEOTIDE SEQUENCE [LARGE SCALE GENOMIC DNA]</scope>
    <source>
        <strain evidence="5 6">S3790</strain>
    </source>
</reference>
<feature type="domain" description="Alanine racemase N-terminal" evidence="4">
    <location>
        <begin position="8"/>
        <end position="226"/>
    </location>
</feature>
<keyword evidence="2" id="KW-0663">Pyridoxal phosphate</keyword>
<evidence type="ECO:0000259" key="4">
    <source>
        <dbReference type="Pfam" id="PF01168"/>
    </source>
</evidence>
<sequence length="352" mass="38721">MSNPRLQIDGNKIAENAALLIKMLKPLAIDVVAVTKVFMGHPVIARLLIDAGATILADSRIENIEKMRRAGITVPIMLIRPPMLSQLERVLLNCNISLNTEISTIQALSASAKNLGVFHQVIIMVELGDLREGVMPDHLIEIIKETRSLSNIRLQGIGANLACRYGIAPDHHNMTYLAKLASDMETHFKLKLDIISGGNSANLLWAFSSDNVERINQLRLGESIYFGVEALNKLRISGAHTDTVKLIAEVIESNQKPSIPWGKRHKNAFGEQDDIIDRGDVAQAILALGRQDVDPHGLISPEGLTIISASSDHIVIESNNMPLEIGQEIEFKIDYVGLLSAMTSPFVKKYFT</sequence>
<dbReference type="PANTHER" id="PTHR30511:SF3">
    <property type="entry name" value="LYSINE RACEMASE"/>
    <property type="match status" value="1"/>
</dbReference>
<reference evidence="6" key="2">
    <citation type="submission" date="2019-06" db="EMBL/GenBank/DDBJ databases">
        <title>Co-occurence of chitin degradation, pigmentation and bioactivity in marine Pseudoalteromonas.</title>
        <authorList>
            <person name="Sonnenschein E.C."/>
            <person name="Bech P.K."/>
        </authorList>
    </citation>
    <scope>NUCLEOTIDE SEQUENCE [LARGE SCALE GENOMIC DNA]</scope>
    <source>
        <strain evidence="6">S3790</strain>
    </source>
</reference>
<dbReference type="GO" id="GO:0030170">
    <property type="term" value="F:pyridoxal phosphate binding"/>
    <property type="evidence" value="ECO:0007669"/>
    <property type="project" value="TreeGrafter"/>
</dbReference>
<dbReference type="GO" id="GO:0008784">
    <property type="term" value="F:alanine racemase activity"/>
    <property type="evidence" value="ECO:0007669"/>
    <property type="project" value="TreeGrafter"/>
</dbReference>
<dbReference type="OrthoDB" id="504078at2"/>
<comment type="cofactor">
    <cofactor evidence="1">
        <name>pyridoxal 5'-phosphate</name>
        <dbReference type="ChEBI" id="CHEBI:597326"/>
    </cofactor>
</comment>
<proteinExistence type="predicted"/>
<accession>A0A5S3V829</accession>
<evidence type="ECO:0000256" key="3">
    <source>
        <dbReference type="ARBA" id="ARBA00023235"/>
    </source>
</evidence>